<keyword evidence="3 6" id="KW-1133">Transmembrane helix</keyword>
<organism evidence="8 9">
    <name type="scientific">Sporothrix eucalyptigena</name>
    <dbReference type="NCBI Taxonomy" id="1812306"/>
    <lineage>
        <taxon>Eukaryota</taxon>
        <taxon>Fungi</taxon>
        <taxon>Dikarya</taxon>
        <taxon>Ascomycota</taxon>
        <taxon>Pezizomycotina</taxon>
        <taxon>Sordariomycetes</taxon>
        <taxon>Sordariomycetidae</taxon>
        <taxon>Ophiostomatales</taxon>
        <taxon>Ophiostomataceae</taxon>
        <taxon>Sporothrix</taxon>
    </lineage>
</organism>
<gene>
    <name evidence="8" type="ORF">SEUCBS140593_004804</name>
</gene>
<feature type="transmembrane region" description="Helical" evidence="6">
    <location>
        <begin position="241"/>
        <end position="266"/>
    </location>
</feature>
<feature type="region of interest" description="Disordered" evidence="5">
    <location>
        <begin position="125"/>
        <end position="146"/>
    </location>
</feature>
<dbReference type="Pfam" id="PF13813">
    <property type="entry name" value="MBOAT_2"/>
    <property type="match status" value="1"/>
</dbReference>
<protein>
    <recommendedName>
        <fullName evidence="7">Wax synthase domain-containing protein</fullName>
    </recommendedName>
</protein>
<keyword evidence="9" id="KW-1185">Reference proteome</keyword>
<comment type="caution">
    <text evidence="8">The sequence shown here is derived from an EMBL/GenBank/DDBJ whole genome shotgun (WGS) entry which is preliminary data.</text>
</comment>
<evidence type="ECO:0000256" key="1">
    <source>
        <dbReference type="ARBA" id="ARBA00004141"/>
    </source>
</evidence>
<feature type="transmembrane region" description="Helical" evidence="6">
    <location>
        <begin position="96"/>
        <end position="121"/>
    </location>
</feature>
<evidence type="ECO:0000256" key="3">
    <source>
        <dbReference type="ARBA" id="ARBA00022989"/>
    </source>
</evidence>
<evidence type="ECO:0000256" key="6">
    <source>
        <dbReference type="SAM" id="Phobius"/>
    </source>
</evidence>
<evidence type="ECO:0000256" key="4">
    <source>
        <dbReference type="ARBA" id="ARBA00023136"/>
    </source>
</evidence>
<feature type="transmembrane region" description="Helical" evidence="6">
    <location>
        <begin position="30"/>
        <end position="51"/>
    </location>
</feature>
<keyword evidence="4 6" id="KW-0472">Membrane</keyword>
<feature type="transmembrane region" description="Helical" evidence="6">
    <location>
        <begin position="319"/>
        <end position="337"/>
    </location>
</feature>
<sequence>MEPVTLADYQRGVLRTAFRSAVSRGEAQPLMLLASAVPAIVVPAVFIAVAGRHHMLRPLRYALAAALVAFNFNRLTPLWNSDGSWARTSSINLGSAYGAGIVLSWGTMWALTVLVWTNPWSGERVARRRRRGPPETGPDGYMDPAKAPDEDIARSLRLSHEYYWQSFPQKGSFLARFDWAMDLCLAWRGVGWSWCKTPVPHFAPPIRPHTNELVRLSTIPDSTRQGYSRHRTRAAFYRSRLAIIIGSYFVLDACAVTMTSDPYFIIGPAPIRNVPWSEQLEHFPHLALGKIDPPPPSPVLFAIPPHLEMLYRHPYLLELYRSLLGLAGMVAALHIVLNIDQVVRVFFGNMIFGPKSMATAATSAQLWHYPSAFGSVWQVFEHGLSSFWGSFWHQTFREGFSAPTHWLIDQGILPGAEEMHDEKPKVEIDTNGMNGQIKVAKNAKVVHGTNGVVKSKPHKRPKVPFITRFIGLAIAFGQSATLHGAASITALPTHTWWQGAALFFILAGIGVVVQSIPMPSCVLNRLPLRARQAVNFGFALIWLHVICRLFIDDQARCGIWLFEPVPFSPVRLIMSLLGNGPVPPIVSSSGSSRAGHSAWRWYHDDLIHWYTGKNWWETGIAL</sequence>
<evidence type="ECO:0000256" key="5">
    <source>
        <dbReference type="SAM" id="MobiDB-lite"/>
    </source>
</evidence>
<dbReference type="EMBL" id="CAWUHD010000043">
    <property type="protein sequence ID" value="CAK7222166.1"/>
    <property type="molecule type" value="Genomic_DNA"/>
</dbReference>
<keyword evidence="2 6" id="KW-0812">Transmembrane</keyword>
<evidence type="ECO:0000256" key="2">
    <source>
        <dbReference type="ARBA" id="ARBA00022692"/>
    </source>
</evidence>
<name>A0ABP0BRW8_9PEZI</name>
<proteinExistence type="predicted"/>
<comment type="subcellular location">
    <subcellularLocation>
        <location evidence="1">Membrane</location>
        <topology evidence="1">Multi-pass membrane protein</topology>
    </subcellularLocation>
</comment>
<evidence type="ECO:0000313" key="9">
    <source>
        <dbReference type="Proteomes" id="UP001642482"/>
    </source>
</evidence>
<feature type="transmembrane region" description="Helical" evidence="6">
    <location>
        <begin position="58"/>
        <end position="76"/>
    </location>
</feature>
<feature type="transmembrane region" description="Helical" evidence="6">
    <location>
        <begin position="465"/>
        <end position="490"/>
    </location>
</feature>
<dbReference type="Proteomes" id="UP001642482">
    <property type="component" value="Unassembled WGS sequence"/>
</dbReference>
<feature type="domain" description="Wax synthase" evidence="7">
    <location>
        <begin position="369"/>
        <end position="410"/>
    </location>
</feature>
<reference evidence="8 9" key="1">
    <citation type="submission" date="2024-01" db="EMBL/GenBank/DDBJ databases">
        <authorList>
            <person name="Allen C."/>
            <person name="Tagirdzhanova G."/>
        </authorList>
    </citation>
    <scope>NUCLEOTIDE SEQUENCE [LARGE SCALE GENOMIC DNA]</scope>
</reference>
<feature type="transmembrane region" description="Helical" evidence="6">
    <location>
        <begin position="496"/>
        <end position="513"/>
    </location>
</feature>
<evidence type="ECO:0000259" key="7">
    <source>
        <dbReference type="Pfam" id="PF13813"/>
    </source>
</evidence>
<evidence type="ECO:0000313" key="8">
    <source>
        <dbReference type="EMBL" id="CAK7222166.1"/>
    </source>
</evidence>
<accession>A0ABP0BRW8</accession>
<dbReference type="InterPro" id="IPR032805">
    <property type="entry name" value="Wax_synthase_dom"/>
</dbReference>